<feature type="non-terminal residue" evidence="2">
    <location>
        <position position="92"/>
    </location>
</feature>
<name>A0A812TGX7_9DINO</name>
<dbReference type="InterPro" id="IPR026182">
    <property type="entry name" value="ANAPC15"/>
</dbReference>
<comment type="caution">
    <text evidence="2">The sequence shown here is derived from an EMBL/GenBank/DDBJ whole genome shotgun (WGS) entry which is preliminary data.</text>
</comment>
<reference evidence="2" key="1">
    <citation type="submission" date="2021-02" db="EMBL/GenBank/DDBJ databases">
        <authorList>
            <person name="Dougan E. K."/>
            <person name="Rhodes N."/>
            <person name="Thang M."/>
            <person name="Chan C."/>
        </authorList>
    </citation>
    <scope>NUCLEOTIDE SEQUENCE</scope>
</reference>
<evidence type="ECO:0000313" key="3">
    <source>
        <dbReference type="Proteomes" id="UP000601435"/>
    </source>
</evidence>
<feature type="region of interest" description="Disordered" evidence="1">
    <location>
        <begin position="42"/>
        <end position="92"/>
    </location>
</feature>
<proteinExistence type="predicted"/>
<feature type="compositionally biased region" description="Acidic residues" evidence="1">
    <location>
        <begin position="68"/>
        <end position="92"/>
    </location>
</feature>
<dbReference type="GO" id="GO:0005680">
    <property type="term" value="C:anaphase-promoting complex"/>
    <property type="evidence" value="ECO:0007669"/>
    <property type="project" value="InterPro"/>
</dbReference>
<dbReference type="Proteomes" id="UP000601435">
    <property type="component" value="Unassembled WGS sequence"/>
</dbReference>
<protein>
    <submittedName>
        <fullName evidence="2">Uncharacterized protein</fullName>
    </submittedName>
</protein>
<sequence length="92" mass="10348">LMFPDLSLPFVEALWKPQLLKAPTEAELAQEEAKYAGHLEAIRNTTPPAPPIGMEKQLGPPAEQQAQPEEEQDDMEEEEEEFTDDEGPADRF</sequence>
<accession>A0A812TGX7</accession>
<dbReference type="AlphaFoldDB" id="A0A812TGX7"/>
<dbReference type="EMBL" id="CAJNJA010024953">
    <property type="protein sequence ID" value="CAE7535139.1"/>
    <property type="molecule type" value="Genomic_DNA"/>
</dbReference>
<evidence type="ECO:0000256" key="1">
    <source>
        <dbReference type="SAM" id="MobiDB-lite"/>
    </source>
</evidence>
<dbReference type="Pfam" id="PF15243">
    <property type="entry name" value="ANAPC15"/>
    <property type="match status" value="1"/>
</dbReference>
<dbReference type="GO" id="GO:0090266">
    <property type="term" value="P:regulation of mitotic cell cycle spindle assembly checkpoint"/>
    <property type="evidence" value="ECO:0007669"/>
    <property type="project" value="InterPro"/>
</dbReference>
<evidence type="ECO:0000313" key="2">
    <source>
        <dbReference type="EMBL" id="CAE7535139.1"/>
    </source>
</evidence>
<organism evidence="2 3">
    <name type="scientific">Symbiodinium necroappetens</name>
    <dbReference type="NCBI Taxonomy" id="1628268"/>
    <lineage>
        <taxon>Eukaryota</taxon>
        <taxon>Sar</taxon>
        <taxon>Alveolata</taxon>
        <taxon>Dinophyceae</taxon>
        <taxon>Suessiales</taxon>
        <taxon>Symbiodiniaceae</taxon>
        <taxon>Symbiodinium</taxon>
    </lineage>
</organism>
<keyword evidence="3" id="KW-1185">Reference proteome</keyword>
<gene>
    <name evidence="2" type="ORF">SNEC2469_LOCUS15393</name>
</gene>